<dbReference type="InterPro" id="IPR027410">
    <property type="entry name" value="TCP-1-like_intermed_sf"/>
</dbReference>
<dbReference type="EMBL" id="KU595527">
    <property type="protein sequence ID" value="AQM32693.1"/>
    <property type="molecule type" value="Genomic_DNA"/>
</dbReference>
<dbReference type="GO" id="GO:0140662">
    <property type="term" value="F:ATP-dependent protein folding chaperone"/>
    <property type="evidence" value="ECO:0007669"/>
    <property type="project" value="InterPro"/>
</dbReference>
<dbReference type="PROSITE" id="PS00296">
    <property type="entry name" value="CHAPERONINS_CPN60"/>
    <property type="match status" value="1"/>
</dbReference>
<evidence type="ECO:0000256" key="1">
    <source>
        <dbReference type="ARBA" id="ARBA00006607"/>
    </source>
</evidence>
<protein>
    <submittedName>
        <fullName evidence="5">Chaperonin GroEL</fullName>
    </submittedName>
</protein>
<dbReference type="InterPro" id="IPR001844">
    <property type="entry name" value="Cpn60/GroEL"/>
</dbReference>
<organism evidence="5">
    <name type="scientific">uncultured virus</name>
    <dbReference type="NCBI Taxonomy" id="340016"/>
    <lineage>
        <taxon>Viruses</taxon>
        <taxon>environmental samples</taxon>
    </lineage>
</organism>
<dbReference type="NCBIfam" id="TIGR02348">
    <property type="entry name" value="GroEL"/>
    <property type="match status" value="1"/>
</dbReference>
<dbReference type="PRINTS" id="PR00298">
    <property type="entry name" value="CHAPERONIN60"/>
</dbReference>
<sequence length="525" mass="56267">MSKKIRFKEDSRKDLIAGINLVADAVSVTMGAMGRNVVIERAGRAPHVTKDGYSVAKEVFSNSPEKNMGAQMMKGVSAKTVEDTGDGTTTATVLAQAMVMEGVKYLEAGANPIELKRDIDEAVDLVVKELTAMSQPIETKEQIMQVASISANNDKNLGAIIENAISKVSREGTITVEESTTFDTYVDVVEGLKIHRGMLSAGFATEQDGTAILENPLIFITPNKIDTINDILPVLQTVPENRALLIIGGEVSGEAIATLVINKVRGGWKCAAIKAPFLGEKKNYTLDDIATVTGGVSISEAKGLTFDQFTPEMFGSCDKAVLTKDSTVFIGGHGKKEAVKELKESLRSQIATADSKFDVDEVKSRLALISGGVAILYVGANSEMEMKEKKDRIDDALGATRAAIEEGIVAGGGIALYNCVPVLEAIYLPNKDLKMGYGIVIEAIKRPLATILANAGLNVKTIIEDIDKLNKGYGYDVKENKYCSMIYKGIIDPKKVTRVALENAASVASLVLMTECTIVNSDEDV</sequence>
<dbReference type="FunFam" id="3.50.7.10:FF:000001">
    <property type="entry name" value="60 kDa chaperonin"/>
    <property type="match status" value="1"/>
</dbReference>
<dbReference type="CDD" id="cd03344">
    <property type="entry name" value="GroEL"/>
    <property type="match status" value="1"/>
</dbReference>
<accession>A0A240F7C1</accession>
<comment type="similarity">
    <text evidence="1">Belongs to the chaperonin (HSP60) family.</text>
</comment>
<dbReference type="GO" id="GO:0005524">
    <property type="term" value="F:ATP binding"/>
    <property type="evidence" value="ECO:0007669"/>
    <property type="project" value="UniProtKB-KW"/>
</dbReference>
<evidence type="ECO:0000313" key="5">
    <source>
        <dbReference type="EMBL" id="AQM32693.1"/>
    </source>
</evidence>
<evidence type="ECO:0000256" key="4">
    <source>
        <dbReference type="ARBA" id="ARBA00023186"/>
    </source>
</evidence>
<dbReference type="PANTHER" id="PTHR45633">
    <property type="entry name" value="60 KDA HEAT SHOCK PROTEIN, MITOCHONDRIAL"/>
    <property type="match status" value="1"/>
</dbReference>
<dbReference type="Gene3D" id="1.10.560.10">
    <property type="entry name" value="GroEL-like equatorial domain"/>
    <property type="match status" value="1"/>
</dbReference>
<name>A0A240F7C1_9VIRU</name>
<dbReference type="InterPro" id="IPR018370">
    <property type="entry name" value="Chaperonin_Cpn60_CS"/>
</dbReference>
<evidence type="ECO:0000256" key="2">
    <source>
        <dbReference type="ARBA" id="ARBA00022741"/>
    </source>
</evidence>
<dbReference type="Gene3D" id="3.30.260.10">
    <property type="entry name" value="TCP-1-like chaperonin intermediate domain"/>
    <property type="match status" value="1"/>
</dbReference>
<keyword evidence="2" id="KW-0547">Nucleotide-binding</keyword>
<reference evidence="5" key="1">
    <citation type="journal article" date="2017" name="ISME J.">
        <title>Novel chaperonins are prevalent in the virioplankton and demonstrate links to viral biology and ecology.</title>
        <authorList>
            <person name="Marine R.L."/>
            <person name="Nasko D.J."/>
            <person name="Wray J."/>
            <person name="Polson S.W."/>
            <person name="Wommack K.E."/>
        </authorList>
    </citation>
    <scope>NUCLEOTIDE SEQUENCE</scope>
</reference>
<dbReference type="InterPro" id="IPR002423">
    <property type="entry name" value="Cpn60/GroEL/TCP-1"/>
</dbReference>
<keyword evidence="3" id="KW-0067">ATP-binding</keyword>
<keyword evidence="4" id="KW-0143">Chaperone</keyword>
<dbReference type="NCBIfam" id="NF000592">
    <property type="entry name" value="PRK00013.1"/>
    <property type="match status" value="1"/>
</dbReference>
<dbReference type="SUPFAM" id="SSF54849">
    <property type="entry name" value="GroEL-intermediate domain like"/>
    <property type="match status" value="1"/>
</dbReference>
<dbReference type="Gene3D" id="3.50.7.10">
    <property type="entry name" value="GroEL"/>
    <property type="match status" value="1"/>
</dbReference>
<dbReference type="NCBIfam" id="NF009489">
    <property type="entry name" value="PRK12851.1"/>
    <property type="match status" value="1"/>
</dbReference>
<evidence type="ECO:0000256" key="3">
    <source>
        <dbReference type="ARBA" id="ARBA00022840"/>
    </source>
</evidence>
<gene>
    <name evidence="5" type="primary">GroEL</name>
</gene>
<dbReference type="SUPFAM" id="SSF52029">
    <property type="entry name" value="GroEL apical domain-like"/>
    <property type="match status" value="1"/>
</dbReference>
<dbReference type="Pfam" id="PF00118">
    <property type="entry name" value="Cpn60_TCP1"/>
    <property type="match status" value="2"/>
</dbReference>
<dbReference type="NCBIfam" id="NF009488">
    <property type="entry name" value="PRK12850.1"/>
    <property type="match status" value="1"/>
</dbReference>
<dbReference type="NCBIfam" id="NF009487">
    <property type="entry name" value="PRK12849.1"/>
    <property type="match status" value="1"/>
</dbReference>
<dbReference type="GO" id="GO:0042026">
    <property type="term" value="P:protein refolding"/>
    <property type="evidence" value="ECO:0007669"/>
    <property type="project" value="InterPro"/>
</dbReference>
<proteinExistence type="inferred from homology"/>
<dbReference type="SUPFAM" id="SSF48592">
    <property type="entry name" value="GroEL equatorial domain-like"/>
    <property type="match status" value="1"/>
</dbReference>
<dbReference type="InterPro" id="IPR027409">
    <property type="entry name" value="GroEL-like_apical_dom_sf"/>
</dbReference>
<dbReference type="InterPro" id="IPR027413">
    <property type="entry name" value="GROEL-like_equatorial_sf"/>
</dbReference>